<dbReference type="HOGENOM" id="CLU_056715_0_0_6"/>
<dbReference type="Gene3D" id="3.40.190.10">
    <property type="entry name" value="Periplasmic binding protein-like II"/>
    <property type="match status" value="2"/>
</dbReference>
<dbReference type="EMBL" id="CP003390">
    <property type="protein sequence ID" value="AFI83469.1"/>
    <property type="molecule type" value="Genomic_DNA"/>
</dbReference>
<dbReference type="STRING" id="754476.Q7A_623"/>
<reference evidence="2 3" key="2">
    <citation type="journal article" date="2013" name="Int. J. Syst. Evol. Microbiol.">
        <title>Methylophaga nitratireducenticrescens sp. nov. and Methylophaga frappieri sp. nov., isolated from the biofilm of the methanol-fed denitrification system treating the seawater at the Montreal Biodome.</title>
        <authorList>
            <person name="Villeneuve C."/>
            <person name="Martineau C."/>
            <person name="Mauffrey F."/>
            <person name="Villemur R."/>
        </authorList>
    </citation>
    <scope>NUCLEOTIDE SEQUENCE [LARGE SCALE GENOMIC DNA]</scope>
    <source>
        <strain evidence="2 3">JAM1</strain>
    </source>
</reference>
<feature type="domain" description="Solute-binding protein family 3/N-terminal" evidence="1">
    <location>
        <begin position="2"/>
        <end position="229"/>
    </location>
</feature>
<evidence type="ECO:0000259" key="1">
    <source>
        <dbReference type="SMART" id="SM00062"/>
    </source>
</evidence>
<keyword evidence="3" id="KW-1185">Reference proteome</keyword>
<dbReference type="eggNOG" id="COG0834">
    <property type="taxonomic scope" value="Bacteria"/>
</dbReference>
<dbReference type="Proteomes" id="UP000009144">
    <property type="component" value="Chromosome"/>
</dbReference>
<reference evidence="2 3" key="1">
    <citation type="journal article" date="2012" name="J. Bacteriol.">
        <title>Complete genome sequences of Methylophaga sp. strain JAM1 and Methylophaga sp. strain JAM7.</title>
        <authorList>
            <person name="Villeneuve C."/>
            <person name="Martineau C."/>
            <person name="Mauffrey F."/>
            <person name="Villemur R."/>
        </authorList>
    </citation>
    <scope>NUCLEOTIDE SEQUENCE [LARGE SCALE GENOMIC DNA]</scope>
    <source>
        <strain evidence="2 3">JAM1</strain>
    </source>
</reference>
<sequence length="248" mass="27848">MPYSNKNKEGFDNKIAELLGEKLGIPIEYYWFPQRIGFARNTIKKEHPERGGYMCDLAMSVPEHTDFMLPTKPYFSSIEAVAYRSGEGYEIKKLSDLKEADAKHGPLKIGLFDRAVSTKAIIDMGLGDRISYYQLMSGDVNASPGRAIEDLAAGKIDVIPMWGPVAGYHAKISDVPITVNPLNELGQLHVFSFSMATRYSNRDWNKLLNKFIDQNKDEINAIIAEYNLPSLENVSPTPAKKPRKDDDD</sequence>
<dbReference type="SMART" id="SM00062">
    <property type="entry name" value="PBPb"/>
    <property type="match status" value="1"/>
</dbReference>
<dbReference type="PATRIC" id="fig|754476.3.peg.613"/>
<protein>
    <submittedName>
        <fullName evidence="2">MxaJ protein</fullName>
    </submittedName>
</protein>
<gene>
    <name evidence="2" type="ordered locus">Q7A_623</name>
</gene>
<dbReference type="SUPFAM" id="SSF53850">
    <property type="entry name" value="Periplasmic binding protein-like II"/>
    <property type="match status" value="1"/>
</dbReference>
<organism evidence="2 3">
    <name type="scientific">Methylophaga nitratireducenticrescens</name>
    <dbReference type="NCBI Taxonomy" id="754476"/>
    <lineage>
        <taxon>Bacteria</taxon>
        <taxon>Pseudomonadati</taxon>
        <taxon>Pseudomonadota</taxon>
        <taxon>Gammaproteobacteria</taxon>
        <taxon>Thiotrichales</taxon>
        <taxon>Piscirickettsiaceae</taxon>
        <taxon>Methylophaga</taxon>
    </lineage>
</organism>
<evidence type="ECO:0000313" key="2">
    <source>
        <dbReference type="EMBL" id="AFI83469.1"/>
    </source>
</evidence>
<evidence type="ECO:0000313" key="3">
    <source>
        <dbReference type="Proteomes" id="UP000009144"/>
    </source>
</evidence>
<proteinExistence type="predicted"/>
<dbReference type="KEGG" id="mej:Q7A_623"/>
<dbReference type="InterPro" id="IPR001638">
    <property type="entry name" value="Solute-binding_3/MltF_N"/>
</dbReference>
<accession>I1XGF0</accession>
<name>I1XGF0_METNJ</name>
<dbReference type="AlphaFoldDB" id="I1XGF0"/>